<dbReference type="InterPro" id="IPR030379">
    <property type="entry name" value="G_SEPTIN_dom"/>
</dbReference>
<comment type="function">
    <text evidence="7">Plays a role in the cell cycle. Involved in a late stage of septum formation leading to the separation of the daughter cells.</text>
</comment>
<dbReference type="Gene3D" id="3.40.50.300">
    <property type="entry name" value="P-loop containing nucleotide triphosphate hydrolases"/>
    <property type="match status" value="1"/>
</dbReference>
<dbReference type="PIRSF" id="PIRSF006698">
    <property type="entry name" value="Septin"/>
    <property type="match status" value="1"/>
</dbReference>
<keyword evidence="5 9" id="KW-0342">GTP-binding</keyword>
<feature type="region of interest" description="Disordered" evidence="11">
    <location>
        <begin position="450"/>
        <end position="474"/>
    </location>
</feature>
<dbReference type="GeneID" id="80877079"/>
<dbReference type="AlphaFoldDB" id="A0AAE9WE90"/>
<evidence type="ECO:0000256" key="3">
    <source>
        <dbReference type="ARBA" id="ARBA00022741"/>
    </source>
</evidence>
<dbReference type="CDD" id="cd01850">
    <property type="entry name" value="CDC_Septin"/>
    <property type="match status" value="1"/>
</dbReference>
<dbReference type="FunFam" id="3.40.50.300:FF:000162">
    <property type="entry name" value="septin-7 isoform X1"/>
    <property type="match status" value="1"/>
</dbReference>
<dbReference type="InterPro" id="IPR025662">
    <property type="entry name" value="Sigma_54_int_dom_ATP-bd_1"/>
</dbReference>
<dbReference type="PROSITE" id="PS51719">
    <property type="entry name" value="G_SEPTIN"/>
    <property type="match status" value="1"/>
</dbReference>
<evidence type="ECO:0000256" key="6">
    <source>
        <dbReference type="ARBA" id="ARBA00023306"/>
    </source>
</evidence>
<comment type="subcellular location">
    <subcellularLocation>
        <location evidence="1">Cytoplasm</location>
        <location evidence="1">Cell cortex</location>
    </subcellularLocation>
</comment>
<evidence type="ECO:0000259" key="12">
    <source>
        <dbReference type="PROSITE" id="PS51719"/>
    </source>
</evidence>
<comment type="subunit">
    <text evidence="8">Component of the septin complex composed of two copies of each spn1, spn2, spn3 and spn4.</text>
</comment>
<evidence type="ECO:0000313" key="13">
    <source>
        <dbReference type="EMBL" id="WBW74278.1"/>
    </source>
</evidence>
<evidence type="ECO:0000256" key="9">
    <source>
        <dbReference type="RuleBase" id="RU004560"/>
    </source>
</evidence>
<dbReference type="PANTHER" id="PTHR18884">
    <property type="entry name" value="SEPTIN"/>
    <property type="match status" value="1"/>
</dbReference>
<feature type="region of interest" description="Disordered" evidence="11">
    <location>
        <begin position="20"/>
        <end position="68"/>
    </location>
</feature>
<evidence type="ECO:0000256" key="2">
    <source>
        <dbReference type="ARBA" id="ARBA00022618"/>
    </source>
</evidence>
<dbReference type="GO" id="GO:0032151">
    <property type="term" value="C:mitotic septin complex"/>
    <property type="evidence" value="ECO:0007669"/>
    <property type="project" value="UniProtKB-ARBA"/>
</dbReference>
<dbReference type="GO" id="GO:0120104">
    <property type="term" value="C:mitotic actomyosin contractile ring, proximal layer"/>
    <property type="evidence" value="ECO:0007669"/>
    <property type="project" value="UniProtKB-ARBA"/>
</dbReference>
<comment type="similarity">
    <text evidence="9">Belongs to the TRAFAC class TrmE-Era-EngA-EngB-Septin-like GTPase superfamily. Septin GTPase family.</text>
</comment>
<feature type="domain" description="Septin-type G" evidence="12">
    <location>
        <begin position="98"/>
        <end position="373"/>
    </location>
</feature>
<dbReference type="Proteomes" id="UP001212411">
    <property type="component" value="Chromosome 2"/>
</dbReference>
<evidence type="ECO:0000256" key="1">
    <source>
        <dbReference type="ARBA" id="ARBA00004544"/>
    </source>
</evidence>
<keyword evidence="2" id="KW-0132">Cell division</keyword>
<keyword evidence="6" id="KW-0131">Cell cycle</keyword>
<dbReference type="InterPro" id="IPR027417">
    <property type="entry name" value="P-loop_NTPase"/>
</dbReference>
<dbReference type="GO" id="GO:0036391">
    <property type="term" value="C:medial cortex septin ring"/>
    <property type="evidence" value="ECO:0007669"/>
    <property type="project" value="UniProtKB-ARBA"/>
</dbReference>
<feature type="compositionally biased region" description="Polar residues" evidence="11">
    <location>
        <begin position="20"/>
        <end position="33"/>
    </location>
</feature>
<dbReference type="GO" id="GO:0005525">
    <property type="term" value="F:GTP binding"/>
    <property type="evidence" value="ECO:0007669"/>
    <property type="project" value="UniProtKB-KW"/>
</dbReference>
<dbReference type="GO" id="GO:0000281">
    <property type="term" value="P:mitotic cytokinesis"/>
    <property type="evidence" value="ECO:0007669"/>
    <property type="project" value="UniProtKB-ARBA"/>
</dbReference>
<gene>
    <name evidence="13" type="primary">spn1</name>
    <name evidence="13" type="ORF">SOMG_03601</name>
</gene>
<protein>
    <submittedName>
        <fullName evidence="13">Mitotic septin Spn1</fullName>
    </submittedName>
</protein>
<reference evidence="13 14" key="1">
    <citation type="journal article" date="2023" name="G3 (Bethesda)">
        <title>A high-quality reference genome for the fission yeast Schizosaccharomyces osmophilus.</title>
        <authorList>
            <person name="Jia G.S."/>
            <person name="Zhang W.C."/>
            <person name="Liang Y."/>
            <person name="Liu X.H."/>
            <person name="Rhind N."/>
            <person name="Pidoux A."/>
            <person name="Brysch-Herzberg M."/>
            <person name="Du L.L."/>
        </authorList>
    </citation>
    <scope>NUCLEOTIDE SEQUENCE [LARGE SCALE GENOMIC DNA]</scope>
    <source>
        <strain evidence="13 14">CBS 15793</strain>
    </source>
</reference>
<dbReference type="InterPro" id="IPR016491">
    <property type="entry name" value="Septin"/>
</dbReference>
<keyword evidence="4 10" id="KW-0175">Coiled coil</keyword>
<dbReference type="SUPFAM" id="SSF52540">
    <property type="entry name" value="P-loop containing nucleoside triphosphate hydrolases"/>
    <property type="match status" value="1"/>
</dbReference>
<evidence type="ECO:0000256" key="8">
    <source>
        <dbReference type="ARBA" id="ARBA00061793"/>
    </source>
</evidence>
<evidence type="ECO:0000313" key="14">
    <source>
        <dbReference type="Proteomes" id="UP001212411"/>
    </source>
</evidence>
<dbReference type="KEGG" id="som:SOMG_03601"/>
<evidence type="ECO:0000256" key="10">
    <source>
        <dbReference type="SAM" id="Coils"/>
    </source>
</evidence>
<evidence type="ECO:0000256" key="4">
    <source>
        <dbReference type="ARBA" id="ARBA00023054"/>
    </source>
</evidence>
<keyword evidence="14" id="KW-1185">Reference proteome</keyword>
<dbReference type="Pfam" id="PF00735">
    <property type="entry name" value="Septin"/>
    <property type="match status" value="1"/>
</dbReference>
<dbReference type="RefSeq" id="XP_056038521.1">
    <property type="nucleotide sequence ID" value="XM_056182390.1"/>
</dbReference>
<sequence>MASTVLPDFVQETVQEDLNRSLTSKSESDSYAANGSGVHNDADVESSERENPSLHSEQEVAAPQTASDHRVSIVQRKLNGYVGFSTLPNQWHRRCVRQGFFFNLMVLGESGSGKSTLVNTLLNRDVHSLGPQSLSNEQGILSESTVEISNDTVHIMENGINLDMSVIDTPGFGDFIDNTNCWEPIVNDIESRYNEYLDFEKRLPKSSIKDPRIHACIFFIQPTGHAMSAMELQVLLALHEKVNIIPVIAKADTLTDEEINLSKEIVLRDIQQHNIRIFVPSTYPMDDPESVAENADIMSRIPFAIIASNSFVINGDGRRVRARKYPWGVVEIDNEDHSDFPKLREMLIRTHLEELKDRTNDLYETYRTERLIKSGISQDHSVFREVNPAAKLEEERALHDEKLMKMEAEMKVIFSQKVKEKEDRLNQSEKELRVRHRDMKAALEKQKVDLVDRKNHLTQPKSSDHEKFKRKFFK</sequence>
<evidence type="ECO:0000256" key="7">
    <source>
        <dbReference type="ARBA" id="ARBA00057866"/>
    </source>
</evidence>
<feature type="compositionally biased region" description="Basic and acidic residues" evidence="11">
    <location>
        <begin position="40"/>
        <end position="58"/>
    </location>
</feature>
<evidence type="ECO:0000256" key="11">
    <source>
        <dbReference type="SAM" id="MobiDB-lite"/>
    </source>
</evidence>
<name>A0AAE9WE90_9SCHI</name>
<accession>A0AAE9WE90</accession>
<organism evidence="13 14">
    <name type="scientific">Schizosaccharomyces osmophilus</name>
    <dbReference type="NCBI Taxonomy" id="2545709"/>
    <lineage>
        <taxon>Eukaryota</taxon>
        <taxon>Fungi</taxon>
        <taxon>Dikarya</taxon>
        <taxon>Ascomycota</taxon>
        <taxon>Taphrinomycotina</taxon>
        <taxon>Schizosaccharomycetes</taxon>
        <taxon>Schizosaccharomycetales</taxon>
        <taxon>Schizosaccharomycetaceae</taxon>
        <taxon>Schizosaccharomyces</taxon>
    </lineage>
</organism>
<dbReference type="EMBL" id="CP115612">
    <property type="protein sequence ID" value="WBW74278.1"/>
    <property type="molecule type" value="Genomic_DNA"/>
</dbReference>
<keyword evidence="3 9" id="KW-0547">Nucleotide-binding</keyword>
<evidence type="ECO:0000256" key="5">
    <source>
        <dbReference type="ARBA" id="ARBA00023134"/>
    </source>
</evidence>
<dbReference type="PROSITE" id="PS00675">
    <property type="entry name" value="SIGMA54_INTERACT_1"/>
    <property type="match status" value="1"/>
</dbReference>
<feature type="coiled-coil region" evidence="10">
    <location>
        <begin position="389"/>
        <end position="431"/>
    </location>
</feature>
<proteinExistence type="inferred from homology"/>